<protein>
    <submittedName>
        <fullName evidence="1">Uncharacterized protein</fullName>
    </submittedName>
</protein>
<dbReference type="EMBL" id="EU016597">
    <property type="protein sequence ID" value="ABZ07308.1"/>
    <property type="molecule type" value="Genomic_DNA"/>
</dbReference>
<sequence length="70" mass="8218">MTPDKDPYGFGLKIGVYWWDGTEKMKEHIKRCRHVAAIKAALRKSQFVENNDLTEEELSEENCIDRYTPD</sequence>
<reference evidence="1" key="1">
    <citation type="journal article" date="2008" name="ISME J.">
        <title>Genomic patterns of recombination, clonal divergence and environment in marine microbial populations.</title>
        <authorList>
            <person name="Konstantinidis K.T."/>
            <person name="Delong E.F."/>
        </authorList>
    </citation>
    <scope>NUCLEOTIDE SEQUENCE</scope>
</reference>
<organism evidence="1">
    <name type="scientific">uncultured marine crenarchaeote HF4000_ANIW133I6</name>
    <dbReference type="NCBI Taxonomy" id="455571"/>
    <lineage>
        <taxon>Archaea</taxon>
        <taxon>Nitrososphaerota</taxon>
        <taxon>Nitrososphaeria</taxon>
        <taxon>Nitrosopumilales</taxon>
        <taxon>environmental samples</taxon>
    </lineage>
</organism>
<proteinExistence type="predicted"/>
<gene>
    <name evidence="1" type="ORF">ALOHA_HF4000ANIW133I6ctg1g26</name>
</gene>
<name>B3T3Z9_9ARCH</name>
<dbReference type="AlphaFoldDB" id="B3T3Z9"/>
<accession>B3T3Z9</accession>
<evidence type="ECO:0000313" key="1">
    <source>
        <dbReference type="EMBL" id="ABZ07308.1"/>
    </source>
</evidence>